<proteinExistence type="predicted"/>
<protein>
    <submittedName>
        <fullName evidence="1">Uncharacterized protein</fullName>
    </submittedName>
</protein>
<dbReference type="AlphaFoldDB" id="A0A6J8AHW9"/>
<gene>
    <name evidence="1" type="ORF">MCOR_6975</name>
</gene>
<reference evidence="1 2" key="1">
    <citation type="submission" date="2020-06" db="EMBL/GenBank/DDBJ databases">
        <authorList>
            <person name="Li R."/>
            <person name="Bekaert M."/>
        </authorList>
    </citation>
    <scope>NUCLEOTIDE SEQUENCE [LARGE SCALE GENOMIC DNA]</scope>
    <source>
        <strain evidence="2">wild</strain>
    </source>
</reference>
<name>A0A6J8AHW9_MYTCO</name>
<sequence length="279" mass="31704">MSLSKEQTEEVDSCMLQLTAIDREICEEMERSTDKRNEVRNFISEVIAAEDKFNSTFDNTEEGKVAFSKSVETMIEALAFETFKVEITGHETKKGRVTFTRDGKLFLPEIQLLTIQDTENATSKQAASIVIEIAIVLLLMAKVKDPLSEERFKKAIEELEPSMSKIKDALRNLAFTWKHNSDIKAHAAALLLFLKQTYHDGILTKCIKIIISNMGWIQRAKALGHILMFIKRTCRHPKSLLKRIEAVLKEKAAGKLTEKIANLIKISECQEILDSNYIL</sequence>
<evidence type="ECO:0000313" key="2">
    <source>
        <dbReference type="Proteomes" id="UP000507470"/>
    </source>
</evidence>
<accession>A0A6J8AHW9</accession>
<organism evidence="1 2">
    <name type="scientific">Mytilus coruscus</name>
    <name type="common">Sea mussel</name>
    <dbReference type="NCBI Taxonomy" id="42192"/>
    <lineage>
        <taxon>Eukaryota</taxon>
        <taxon>Metazoa</taxon>
        <taxon>Spiralia</taxon>
        <taxon>Lophotrochozoa</taxon>
        <taxon>Mollusca</taxon>
        <taxon>Bivalvia</taxon>
        <taxon>Autobranchia</taxon>
        <taxon>Pteriomorphia</taxon>
        <taxon>Mytilida</taxon>
        <taxon>Mytiloidea</taxon>
        <taxon>Mytilidae</taxon>
        <taxon>Mytilinae</taxon>
        <taxon>Mytilus</taxon>
    </lineage>
</organism>
<dbReference type="Proteomes" id="UP000507470">
    <property type="component" value="Unassembled WGS sequence"/>
</dbReference>
<dbReference type="EMBL" id="CACVKT020001348">
    <property type="protein sequence ID" value="CAC5366855.1"/>
    <property type="molecule type" value="Genomic_DNA"/>
</dbReference>
<keyword evidence="2" id="KW-1185">Reference proteome</keyword>
<evidence type="ECO:0000313" key="1">
    <source>
        <dbReference type="EMBL" id="CAC5366855.1"/>
    </source>
</evidence>
<dbReference type="OrthoDB" id="10052666at2759"/>